<dbReference type="SMART" id="SM00530">
    <property type="entry name" value="HTH_XRE"/>
    <property type="match status" value="1"/>
</dbReference>
<dbReference type="EMBL" id="JAKEVY010000002">
    <property type="protein sequence ID" value="MCF1715148.1"/>
    <property type="molecule type" value="Genomic_DNA"/>
</dbReference>
<gene>
    <name evidence="2" type="ORF">L0U88_10980</name>
</gene>
<name>A0ABS9BJE8_9BACT</name>
<dbReference type="InterPro" id="IPR001387">
    <property type="entry name" value="Cro/C1-type_HTH"/>
</dbReference>
<dbReference type="Gene3D" id="1.10.260.40">
    <property type="entry name" value="lambda repressor-like DNA-binding domains"/>
    <property type="match status" value="1"/>
</dbReference>
<dbReference type="RefSeq" id="WP_234866097.1">
    <property type="nucleotide sequence ID" value="NZ_JAKEVY010000002.1"/>
</dbReference>
<feature type="domain" description="HTH cro/C1-type" evidence="1">
    <location>
        <begin position="36"/>
        <end position="90"/>
    </location>
</feature>
<reference evidence="2 3" key="1">
    <citation type="submission" date="2022-01" db="EMBL/GenBank/DDBJ databases">
        <title>Flavihumibacter sp. nov., isolated from sediment of a river.</title>
        <authorList>
            <person name="Liu H."/>
        </authorList>
    </citation>
    <scope>NUCLEOTIDE SEQUENCE [LARGE SCALE GENOMIC DNA]</scope>
    <source>
        <strain evidence="2 3">RY-1</strain>
    </source>
</reference>
<comment type="caution">
    <text evidence="2">The sequence shown here is derived from an EMBL/GenBank/DDBJ whole genome shotgun (WGS) entry which is preliminary data.</text>
</comment>
<organism evidence="2 3">
    <name type="scientific">Flavihumibacter fluminis</name>
    <dbReference type="NCBI Taxonomy" id="2909236"/>
    <lineage>
        <taxon>Bacteria</taxon>
        <taxon>Pseudomonadati</taxon>
        <taxon>Bacteroidota</taxon>
        <taxon>Chitinophagia</taxon>
        <taxon>Chitinophagales</taxon>
        <taxon>Chitinophagaceae</taxon>
        <taxon>Flavihumibacter</taxon>
    </lineage>
</organism>
<accession>A0ABS9BJE8</accession>
<protein>
    <submittedName>
        <fullName evidence="2">Helix-turn-helix domain-containing protein</fullName>
    </submittedName>
</protein>
<dbReference type="InterPro" id="IPR010982">
    <property type="entry name" value="Lambda_DNA-bd_dom_sf"/>
</dbReference>
<dbReference type="Pfam" id="PF01381">
    <property type="entry name" value="HTH_3"/>
    <property type="match status" value="1"/>
</dbReference>
<evidence type="ECO:0000313" key="3">
    <source>
        <dbReference type="Proteomes" id="UP001200145"/>
    </source>
</evidence>
<dbReference type="SUPFAM" id="SSF47413">
    <property type="entry name" value="lambda repressor-like DNA-binding domains"/>
    <property type="match status" value="1"/>
</dbReference>
<dbReference type="PROSITE" id="PS50943">
    <property type="entry name" value="HTH_CROC1"/>
    <property type="match status" value="1"/>
</dbReference>
<proteinExistence type="predicted"/>
<sequence length="175" mass="20097">MKLVKGKKSNWIKDAEYRLKNRKWHSYSSNIARRILAALENKENFSQKKLATIINVSPQYISKVVKGKENLSLETIAKISEALDTELITFPDYNYNKEDNKIIENVQNIPNNTEADQMLRIITLPYSNISITSEFSTLKQKAVTEKMINLLKPSSSEFEEADSFNFSVIKISDSK</sequence>
<dbReference type="CDD" id="cd00093">
    <property type="entry name" value="HTH_XRE"/>
    <property type="match status" value="1"/>
</dbReference>
<keyword evidence="3" id="KW-1185">Reference proteome</keyword>
<evidence type="ECO:0000259" key="1">
    <source>
        <dbReference type="PROSITE" id="PS50943"/>
    </source>
</evidence>
<dbReference type="Proteomes" id="UP001200145">
    <property type="component" value="Unassembled WGS sequence"/>
</dbReference>
<evidence type="ECO:0000313" key="2">
    <source>
        <dbReference type="EMBL" id="MCF1715148.1"/>
    </source>
</evidence>